<reference evidence="1" key="2">
    <citation type="submission" date="2015-07" db="EMBL/GenBank/DDBJ databases">
        <authorList>
            <person name="Noorani M."/>
        </authorList>
    </citation>
    <scope>NUCLEOTIDE SEQUENCE</scope>
    <source>
        <strain evidence="1">Yugu1</strain>
    </source>
</reference>
<proteinExistence type="predicted"/>
<dbReference type="AlphaFoldDB" id="A0A368SMA0"/>
<reference evidence="1" key="1">
    <citation type="journal article" date="2012" name="Nat. Biotechnol.">
        <title>Reference genome sequence of the model plant Setaria.</title>
        <authorList>
            <person name="Bennetzen J.L."/>
            <person name="Schmutz J."/>
            <person name="Wang H."/>
            <person name="Percifield R."/>
            <person name="Hawkins J."/>
            <person name="Pontaroli A.C."/>
            <person name="Estep M."/>
            <person name="Feng L."/>
            <person name="Vaughn J.N."/>
            <person name="Grimwood J."/>
            <person name="Jenkins J."/>
            <person name="Barry K."/>
            <person name="Lindquist E."/>
            <person name="Hellsten U."/>
            <person name="Deshpande S."/>
            <person name="Wang X."/>
            <person name="Wu X."/>
            <person name="Mitros T."/>
            <person name="Triplett J."/>
            <person name="Yang X."/>
            <person name="Ye C.Y."/>
            <person name="Mauro-Herrera M."/>
            <person name="Wang L."/>
            <person name="Li P."/>
            <person name="Sharma M."/>
            <person name="Sharma R."/>
            <person name="Ronald P.C."/>
            <person name="Panaud O."/>
            <person name="Kellogg E.A."/>
            <person name="Brutnell T.P."/>
            <person name="Doust A.N."/>
            <person name="Tuskan G.A."/>
            <person name="Rokhsar D."/>
            <person name="Devos K.M."/>
        </authorList>
    </citation>
    <scope>NUCLEOTIDE SEQUENCE [LARGE SCALE GENOMIC DNA]</scope>
    <source>
        <strain evidence="1">Yugu1</strain>
    </source>
</reference>
<dbReference type="EMBL" id="CM003536">
    <property type="protein sequence ID" value="RCV43511.1"/>
    <property type="molecule type" value="Genomic_DNA"/>
</dbReference>
<organism evidence="1">
    <name type="scientific">Setaria italica</name>
    <name type="common">Foxtail millet</name>
    <name type="synonym">Panicum italicum</name>
    <dbReference type="NCBI Taxonomy" id="4555"/>
    <lineage>
        <taxon>Eukaryota</taxon>
        <taxon>Viridiplantae</taxon>
        <taxon>Streptophyta</taxon>
        <taxon>Embryophyta</taxon>
        <taxon>Tracheophyta</taxon>
        <taxon>Spermatophyta</taxon>
        <taxon>Magnoliopsida</taxon>
        <taxon>Liliopsida</taxon>
        <taxon>Poales</taxon>
        <taxon>Poaceae</taxon>
        <taxon>PACMAD clade</taxon>
        <taxon>Panicoideae</taxon>
        <taxon>Panicodae</taxon>
        <taxon>Paniceae</taxon>
        <taxon>Cenchrinae</taxon>
        <taxon>Setaria</taxon>
    </lineage>
</organism>
<dbReference type="PANTHER" id="PTHR34223">
    <property type="entry name" value="OS11G0201299 PROTEIN"/>
    <property type="match status" value="1"/>
</dbReference>
<dbReference type="InterPro" id="IPR053197">
    <property type="entry name" value="F-box_SCFL_complex_component"/>
</dbReference>
<protein>
    <submittedName>
        <fullName evidence="1">Uncharacterized protein</fullName>
    </submittedName>
</protein>
<accession>A0A368SMA0</accession>
<gene>
    <name evidence="1" type="ORF">SETIT_9G299600v2</name>
</gene>
<name>A0A368SMA0_SETIT</name>
<evidence type="ECO:0000313" key="1">
    <source>
        <dbReference type="EMBL" id="RCV43511.1"/>
    </source>
</evidence>
<dbReference type="PANTHER" id="PTHR34223:SF26">
    <property type="entry name" value="OS02G0188900 PROTEIN"/>
    <property type="match status" value="1"/>
</dbReference>
<sequence>MEQNLQWCPTFNNLTTLTLGGWCRYKDFDPLIVFLWNSPNLEQFTLELSKNMMFNLDQRFTGIREERSFTCQHLVMVNIVFIIFGSDSKGSKGSYAKWPAGTFA</sequence>